<sequence>MVVLRSGKVLGDSNKEATVEENGVVQMEGMGEKELEKEDEVEVINPEPRPQLHKSPNPYVPPIPFPGSLKNSKLEKSHQNSMTHSLVQLVLTTVKEVENTKSKVEAEYLAQQGGRKAPRALVPLRRCQNNYAGVTTLVHTSTVRKMLPIQVFVRKVDVVVDLEVIEHGDCSVISIINDAKKELLGALVTSKEKWELSTPWNGVQHTILTDEELMIVLTYDFNEL</sequence>
<proteinExistence type="predicted"/>
<gene>
    <name evidence="1" type="ORF">LWI29_017354</name>
</gene>
<reference evidence="1" key="2">
    <citation type="submission" date="2023-06" db="EMBL/GenBank/DDBJ databases">
        <authorList>
            <person name="Swenson N.G."/>
            <person name="Wegrzyn J.L."/>
            <person name="Mcevoy S.L."/>
        </authorList>
    </citation>
    <scope>NUCLEOTIDE SEQUENCE</scope>
    <source>
        <strain evidence="1">NS2018</strain>
        <tissue evidence="1">Leaf</tissue>
    </source>
</reference>
<keyword evidence="2" id="KW-1185">Reference proteome</keyword>
<dbReference type="AlphaFoldDB" id="A0AA39W6I9"/>
<comment type="caution">
    <text evidence="1">The sequence shown here is derived from an EMBL/GenBank/DDBJ whole genome shotgun (WGS) entry which is preliminary data.</text>
</comment>
<protein>
    <submittedName>
        <fullName evidence="1">Uncharacterized protein</fullName>
    </submittedName>
</protein>
<dbReference type="EMBL" id="JAUESC010000002">
    <property type="protein sequence ID" value="KAK0604600.1"/>
    <property type="molecule type" value="Genomic_DNA"/>
</dbReference>
<organism evidence="1 2">
    <name type="scientific">Acer saccharum</name>
    <name type="common">Sugar maple</name>
    <dbReference type="NCBI Taxonomy" id="4024"/>
    <lineage>
        <taxon>Eukaryota</taxon>
        <taxon>Viridiplantae</taxon>
        <taxon>Streptophyta</taxon>
        <taxon>Embryophyta</taxon>
        <taxon>Tracheophyta</taxon>
        <taxon>Spermatophyta</taxon>
        <taxon>Magnoliopsida</taxon>
        <taxon>eudicotyledons</taxon>
        <taxon>Gunneridae</taxon>
        <taxon>Pentapetalae</taxon>
        <taxon>rosids</taxon>
        <taxon>malvids</taxon>
        <taxon>Sapindales</taxon>
        <taxon>Sapindaceae</taxon>
        <taxon>Hippocastanoideae</taxon>
        <taxon>Acereae</taxon>
        <taxon>Acer</taxon>
    </lineage>
</organism>
<evidence type="ECO:0000313" key="2">
    <source>
        <dbReference type="Proteomes" id="UP001168877"/>
    </source>
</evidence>
<evidence type="ECO:0000313" key="1">
    <source>
        <dbReference type="EMBL" id="KAK0604600.1"/>
    </source>
</evidence>
<accession>A0AA39W6I9</accession>
<name>A0AA39W6I9_ACESA</name>
<reference evidence="1" key="1">
    <citation type="journal article" date="2022" name="Plant J.">
        <title>Strategies of tolerance reflected in two North American maple genomes.</title>
        <authorList>
            <person name="McEvoy S.L."/>
            <person name="Sezen U.U."/>
            <person name="Trouern-Trend A."/>
            <person name="McMahon S.M."/>
            <person name="Schaberg P.G."/>
            <person name="Yang J."/>
            <person name="Wegrzyn J.L."/>
            <person name="Swenson N.G."/>
        </authorList>
    </citation>
    <scope>NUCLEOTIDE SEQUENCE</scope>
    <source>
        <strain evidence="1">NS2018</strain>
    </source>
</reference>
<dbReference type="Proteomes" id="UP001168877">
    <property type="component" value="Unassembled WGS sequence"/>
</dbReference>